<dbReference type="EMBL" id="CAKMNS010000270">
    <property type="protein sequence ID" value="CAH1277340.1"/>
    <property type="molecule type" value="Genomic_DNA"/>
</dbReference>
<dbReference type="Proteomes" id="UP000838412">
    <property type="component" value="Unassembled WGS sequence"/>
</dbReference>
<evidence type="ECO:0000313" key="1">
    <source>
        <dbReference type="EMBL" id="CAH1277340.1"/>
    </source>
</evidence>
<name>A0A8S4MP92_BRALA</name>
<sequence length="127" mass="13740">SLLGVCKSVRSGEVHALGPETQLPRQRQETATVQTPTCAAHTNNECGTMSGAQRCDRAIIIQQRSQRGLQRLQKGPHSQRLDGSYCGNRGFKPASHCGVAGLEKNTRCGRRITTDTWGPSCAWSSCS</sequence>
<accession>A0A8S4MP92</accession>
<keyword evidence="2" id="KW-1185">Reference proteome</keyword>
<feature type="non-terminal residue" evidence="1">
    <location>
        <position position="1"/>
    </location>
</feature>
<proteinExistence type="predicted"/>
<organism evidence="1 2">
    <name type="scientific">Branchiostoma lanceolatum</name>
    <name type="common">Common lancelet</name>
    <name type="synonym">Amphioxus lanceolatum</name>
    <dbReference type="NCBI Taxonomy" id="7740"/>
    <lineage>
        <taxon>Eukaryota</taxon>
        <taxon>Metazoa</taxon>
        <taxon>Chordata</taxon>
        <taxon>Cephalochordata</taxon>
        <taxon>Leptocardii</taxon>
        <taxon>Amphioxiformes</taxon>
        <taxon>Branchiostomatidae</taxon>
        <taxon>Branchiostoma</taxon>
    </lineage>
</organism>
<dbReference type="OrthoDB" id="10419992at2759"/>
<dbReference type="AlphaFoldDB" id="A0A8S4MP92"/>
<gene>
    <name evidence="1" type="primary">Hypp9572</name>
    <name evidence="1" type="ORF">BLAG_LOCUS26144</name>
</gene>
<comment type="caution">
    <text evidence="1">The sequence shown here is derived from an EMBL/GenBank/DDBJ whole genome shotgun (WGS) entry which is preliminary data.</text>
</comment>
<reference evidence="1" key="1">
    <citation type="submission" date="2022-01" db="EMBL/GenBank/DDBJ databases">
        <authorList>
            <person name="Braso-Vives M."/>
        </authorList>
    </citation>
    <scope>NUCLEOTIDE SEQUENCE</scope>
</reference>
<evidence type="ECO:0000313" key="2">
    <source>
        <dbReference type="Proteomes" id="UP000838412"/>
    </source>
</evidence>
<protein>
    <submittedName>
        <fullName evidence="1">Hypp9572 protein</fullName>
    </submittedName>
</protein>